<reference evidence="2" key="1">
    <citation type="submission" date="2018-02" db="EMBL/GenBank/DDBJ databases">
        <authorList>
            <person name="Silar P."/>
        </authorList>
    </citation>
    <scope>NUCLEOTIDE SEQUENCE [LARGE SCALE GENOMIC DNA]</scope>
    <source>
        <strain evidence="2">T</strain>
    </source>
</reference>
<feature type="compositionally biased region" description="Basic and acidic residues" evidence="1">
    <location>
        <begin position="454"/>
        <end position="463"/>
    </location>
</feature>
<gene>
    <name evidence="2" type="ORF">PODCO_116705</name>
</gene>
<evidence type="ECO:0000313" key="2">
    <source>
        <dbReference type="EMBL" id="VBB73212.1"/>
    </source>
</evidence>
<feature type="compositionally biased region" description="Basic and acidic residues" evidence="1">
    <location>
        <begin position="425"/>
        <end position="439"/>
    </location>
</feature>
<feature type="region of interest" description="Disordered" evidence="1">
    <location>
        <begin position="377"/>
        <end position="541"/>
    </location>
</feature>
<accession>A0ABY6RXY5</accession>
<feature type="compositionally biased region" description="Low complexity" evidence="1">
    <location>
        <begin position="464"/>
        <end position="486"/>
    </location>
</feature>
<evidence type="ECO:0000313" key="3">
    <source>
        <dbReference type="Proteomes" id="UP000280685"/>
    </source>
</evidence>
<dbReference type="EMBL" id="LR026964">
    <property type="protein sequence ID" value="VBB73212.1"/>
    <property type="molecule type" value="Genomic_DNA"/>
</dbReference>
<proteinExistence type="predicted"/>
<feature type="compositionally biased region" description="Basic and acidic residues" evidence="1">
    <location>
        <begin position="253"/>
        <end position="267"/>
    </location>
</feature>
<feature type="compositionally biased region" description="Basic and acidic residues" evidence="1">
    <location>
        <begin position="104"/>
        <end position="235"/>
    </location>
</feature>
<feature type="region of interest" description="Disordered" evidence="1">
    <location>
        <begin position="104"/>
        <end position="290"/>
    </location>
</feature>
<dbReference type="Proteomes" id="UP000280685">
    <property type="component" value="Chromosome 1"/>
</dbReference>
<sequence>MCHKTTVRLGCGHKSSTLSSIASCCRLAKLQQDEDKTIRLFSRYKKLTDCGNLTREDCYDEGRICGSCSEKRKQEKRERREREQREEVRRNARNAEILRDRVEQDRRERERREQEKKKAMERAARRQKEEMEEERRRQERRAYREEMARKRDEEERKREFEKRARAERAEREARERRARQEREARERAQAEAERKRIAERNAARQREERRRREEMEREETEAREKKRREDAERSRRTAASSSSRRPVPPPGRLSERRFLNLDAEARRQQGLRNTPTPPPRPVQRGSAAVPPLRFATRQTQIPVQRGPQRPVQVVSPIPSHFAQAAFIDRGSPAVDRSQPFYGHGPSRALTDPVDDIVNMYQQRSPVVDVSEPFNPGFRQAVNPTNPKTNRNPGRRIGLGIYVPGSENRSGLRRYFGRPTRPSQHVLDKARAKGKGRESKIPFPPGRNVTFDATNKPDRSRRTEPGPSNSGSPSSLSSSSGESKASGLPPPPEGWRRDRNYHPRSPVPRPVPQGPNPTAAHHIRPNTDKQPRPPTGTLSASSKRVLARSVLLRLKLGGVRSRGLSVPCLLVGRLRLPWRAPLMESLLREGECVI</sequence>
<keyword evidence="3" id="KW-1185">Reference proteome</keyword>
<feature type="compositionally biased region" description="Pro residues" evidence="1">
    <location>
        <begin position="504"/>
        <end position="514"/>
    </location>
</feature>
<evidence type="ECO:0000256" key="1">
    <source>
        <dbReference type="SAM" id="MobiDB-lite"/>
    </source>
</evidence>
<name>A0ABY6RXY5_PODCO</name>
<protein>
    <submittedName>
        <fullName evidence="2">Uncharacterized protein</fullName>
    </submittedName>
</protein>
<organism evidence="2 3">
    <name type="scientific">Podospora comata</name>
    <dbReference type="NCBI Taxonomy" id="48703"/>
    <lineage>
        <taxon>Eukaryota</taxon>
        <taxon>Fungi</taxon>
        <taxon>Dikarya</taxon>
        <taxon>Ascomycota</taxon>
        <taxon>Pezizomycotina</taxon>
        <taxon>Sordariomycetes</taxon>
        <taxon>Sordariomycetidae</taxon>
        <taxon>Sordariales</taxon>
        <taxon>Podosporaceae</taxon>
        <taxon>Podospora</taxon>
    </lineage>
</organism>
<feature type="compositionally biased region" description="Polar residues" evidence="1">
    <location>
        <begin position="381"/>
        <end position="391"/>
    </location>
</feature>